<keyword evidence="5" id="KW-0677">Repeat</keyword>
<evidence type="ECO:0000256" key="9">
    <source>
        <dbReference type="ARBA" id="ARBA00023136"/>
    </source>
</evidence>
<dbReference type="InterPro" id="IPR002167">
    <property type="entry name" value="GDC-like"/>
</dbReference>
<evidence type="ECO:0000256" key="5">
    <source>
        <dbReference type="ARBA" id="ARBA00022737"/>
    </source>
</evidence>
<feature type="repeat" description="Solcar" evidence="10">
    <location>
        <begin position="365"/>
        <end position="456"/>
    </location>
</feature>
<evidence type="ECO:0000256" key="12">
    <source>
        <dbReference type="SAM" id="Phobius"/>
    </source>
</evidence>
<name>A0A2N5SKJ6_9BASI</name>
<evidence type="ECO:0000256" key="4">
    <source>
        <dbReference type="ARBA" id="ARBA00022692"/>
    </source>
</evidence>
<protein>
    <recommendedName>
        <fullName evidence="15">Mitochondrial carrier protein</fullName>
    </recommendedName>
</protein>
<dbReference type="InterPro" id="IPR018108">
    <property type="entry name" value="MCP_transmembrane"/>
</dbReference>
<gene>
    <name evidence="13" type="ORF">PCASD_19673</name>
</gene>
<feature type="repeat" description="Solcar" evidence="10">
    <location>
        <begin position="579"/>
        <end position="664"/>
    </location>
</feature>
<feature type="transmembrane region" description="Helical" evidence="12">
    <location>
        <begin position="582"/>
        <end position="602"/>
    </location>
</feature>
<keyword evidence="3" id="KW-0813">Transport</keyword>
<dbReference type="SUPFAM" id="SSF103506">
    <property type="entry name" value="Mitochondrial carrier"/>
    <property type="match status" value="1"/>
</dbReference>
<evidence type="ECO:0008006" key="15">
    <source>
        <dbReference type="Google" id="ProtNLM"/>
    </source>
</evidence>
<feature type="repeat" description="Solcar" evidence="10">
    <location>
        <begin position="464"/>
        <end position="568"/>
    </location>
</feature>
<evidence type="ECO:0000256" key="3">
    <source>
        <dbReference type="ARBA" id="ARBA00022448"/>
    </source>
</evidence>
<accession>A0A2N5SKJ6</accession>
<dbReference type="Gene3D" id="1.50.40.10">
    <property type="entry name" value="Mitochondrial carrier domain"/>
    <property type="match status" value="1"/>
</dbReference>
<evidence type="ECO:0000256" key="8">
    <source>
        <dbReference type="ARBA" id="ARBA00023128"/>
    </source>
</evidence>
<evidence type="ECO:0000313" key="14">
    <source>
        <dbReference type="Proteomes" id="UP000235392"/>
    </source>
</evidence>
<evidence type="ECO:0000256" key="7">
    <source>
        <dbReference type="ARBA" id="ARBA00022989"/>
    </source>
</evidence>
<keyword evidence="4 10" id="KW-0812">Transmembrane</keyword>
<evidence type="ECO:0000256" key="11">
    <source>
        <dbReference type="SAM" id="MobiDB-lite"/>
    </source>
</evidence>
<keyword evidence="8" id="KW-0496">Mitochondrion</keyword>
<feature type="transmembrane region" description="Helical" evidence="12">
    <location>
        <begin position="636"/>
        <end position="658"/>
    </location>
</feature>
<dbReference type="GO" id="GO:0005743">
    <property type="term" value="C:mitochondrial inner membrane"/>
    <property type="evidence" value="ECO:0007669"/>
    <property type="project" value="UniProtKB-SubCell"/>
</dbReference>
<keyword evidence="9 10" id="KW-0472">Membrane</keyword>
<dbReference type="InterPro" id="IPR002067">
    <property type="entry name" value="MCP"/>
</dbReference>
<dbReference type="Proteomes" id="UP000235392">
    <property type="component" value="Unassembled WGS sequence"/>
</dbReference>
<dbReference type="Pfam" id="PF00153">
    <property type="entry name" value="Mito_carr"/>
    <property type="match status" value="3"/>
</dbReference>
<dbReference type="PROSITE" id="PS50920">
    <property type="entry name" value="SOLCAR"/>
    <property type="match status" value="3"/>
</dbReference>
<evidence type="ECO:0000256" key="6">
    <source>
        <dbReference type="ARBA" id="ARBA00022792"/>
    </source>
</evidence>
<reference evidence="13 14" key="1">
    <citation type="submission" date="2017-11" db="EMBL/GenBank/DDBJ databases">
        <title>De novo assembly and phasing of dikaryotic genomes from two isolates of Puccinia coronata f. sp. avenae, the causal agent of oat crown rust.</title>
        <authorList>
            <person name="Miller M.E."/>
            <person name="Zhang Y."/>
            <person name="Omidvar V."/>
            <person name="Sperschneider J."/>
            <person name="Schwessinger B."/>
            <person name="Raley C."/>
            <person name="Palmer J.M."/>
            <person name="Garnica D."/>
            <person name="Upadhyaya N."/>
            <person name="Rathjen J."/>
            <person name="Taylor J.M."/>
            <person name="Park R.F."/>
            <person name="Dodds P.N."/>
            <person name="Hirsch C.D."/>
            <person name="Kianian S.F."/>
            <person name="Figueroa M."/>
        </authorList>
    </citation>
    <scope>NUCLEOTIDE SEQUENCE [LARGE SCALE GENOMIC DNA]</scope>
    <source>
        <strain evidence="13">12SD80</strain>
    </source>
</reference>
<organism evidence="13 14">
    <name type="scientific">Puccinia coronata f. sp. avenae</name>
    <dbReference type="NCBI Taxonomy" id="200324"/>
    <lineage>
        <taxon>Eukaryota</taxon>
        <taxon>Fungi</taxon>
        <taxon>Dikarya</taxon>
        <taxon>Basidiomycota</taxon>
        <taxon>Pucciniomycotina</taxon>
        <taxon>Pucciniomycetes</taxon>
        <taxon>Pucciniales</taxon>
        <taxon>Pucciniaceae</taxon>
        <taxon>Puccinia</taxon>
    </lineage>
</organism>
<dbReference type="PRINTS" id="PR00926">
    <property type="entry name" value="MITOCARRIER"/>
</dbReference>
<sequence>MAPAQLPLQTPVRCVQAPDGPVTSGLQRRVAELALQIWEDFQRPHPQTLRSWLYTAGRVRRHNCGLGALMRPRKAKPLPQGSYGQRSPRRVTKSLRADHHPIRPEWLASGGTADKRTTTRLEPTTCGYGPVLLRPGDGGKGDGCGDFPSNGGGRRVAANRPHRPCSVAPTIMVTVLPACLGRQGRHVVTSRPHAVSMTEPSQVRRLSSEIVPLCKQFGCYGCMYKPYLERLRFGPEPEGARVRHISESPSLEAMQSPLQQNAGPGQQGHPPMTSRKAMPAADEECRAPQGFEYLVEGAPIFQREPTVGASIISREQHGRPERNTNPGRKHYKMEAQQQPRTRRSRGDDDDDSCSSMPSTAAAAAERHLKSGVAGGIAGCVAKTLVSPLDRVKILFQTGHPEYVRYSGSLAGVFRAIGAIWAQAGIRGLVQGHSATLFRIFPYAGIKFMSYDILHKALMPETEGETAAGRFAAGALSGVMAVVVTYPLEIVRVRTAIEVRRAGADPVRVRDVARVLYYELPASPSSRWDTHFFLRFPPAKFYRGFAPTICGMVPYAGTSFLVWGTLQSKLPTHLPGTMRDNVVVNLLCGSVAGMAAQTVSYPLEIIRRKMQVGGPLAHCTIAQTASQIFASHGPRGFFVGLSIGYLKVIPMTAISFVTWSKLKLRFE</sequence>
<evidence type="ECO:0000256" key="10">
    <source>
        <dbReference type="PROSITE-ProRule" id="PRU00282"/>
    </source>
</evidence>
<comment type="caution">
    <text evidence="13">The sequence shown here is derived from an EMBL/GenBank/DDBJ whole genome shotgun (WGS) entry which is preliminary data.</text>
</comment>
<dbReference type="PANTHER" id="PTHR24089">
    <property type="entry name" value="SOLUTE CARRIER FAMILY 25"/>
    <property type="match status" value="1"/>
</dbReference>
<comment type="similarity">
    <text evidence="2">Belongs to the mitochondrial carrier (TC 2.A.29) family.</text>
</comment>
<evidence type="ECO:0000313" key="13">
    <source>
        <dbReference type="EMBL" id="PLW13731.1"/>
    </source>
</evidence>
<feature type="transmembrane region" description="Helical" evidence="12">
    <location>
        <begin position="470"/>
        <end position="490"/>
    </location>
</feature>
<comment type="subcellular location">
    <subcellularLocation>
        <location evidence="1">Mitochondrion inner membrane</location>
        <topology evidence="1">Multi-pass membrane protein</topology>
    </subcellularLocation>
</comment>
<feature type="region of interest" description="Disordered" evidence="11">
    <location>
        <begin position="72"/>
        <end position="91"/>
    </location>
</feature>
<feature type="region of interest" description="Disordered" evidence="11">
    <location>
        <begin position="257"/>
        <end position="283"/>
    </location>
</feature>
<feature type="region of interest" description="Disordered" evidence="11">
    <location>
        <begin position="310"/>
        <end position="361"/>
    </location>
</feature>
<proteinExistence type="inferred from homology"/>
<dbReference type="PRINTS" id="PR00928">
    <property type="entry name" value="GRAVESDC"/>
</dbReference>
<evidence type="ECO:0000256" key="2">
    <source>
        <dbReference type="ARBA" id="ARBA00006375"/>
    </source>
</evidence>
<dbReference type="InterPro" id="IPR023395">
    <property type="entry name" value="MCP_dom_sf"/>
</dbReference>
<dbReference type="AlphaFoldDB" id="A0A2N5SKJ6"/>
<dbReference type="GO" id="GO:0055085">
    <property type="term" value="P:transmembrane transport"/>
    <property type="evidence" value="ECO:0007669"/>
    <property type="project" value="InterPro"/>
</dbReference>
<evidence type="ECO:0000256" key="1">
    <source>
        <dbReference type="ARBA" id="ARBA00004448"/>
    </source>
</evidence>
<dbReference type="EMBL" id="PGCI01000842">
    <property type="protein sequence ID" value="PLW13731.1"/>
    <property type="molecule type" value="Genomic_DNA"/>
</dbReference>
<keyword evidence="7 12" id="KW-1133">Transmembrane helix</keyword>
<feature type="transmembrane region" description="Helical" evidence="12">
    <location>
        <begin position="540"/>
        <end position="562"/>
    </location>
</feature>
<keyword evidence="6" id="KW-0999">Mitochondrion inner membrane</keyword>